<feature type="transmembrane region" description="Helical" evidence="6">
    <location>
        <begin position="14"/>
        <end position="36"/>
    </location>
</feature>
<dbReference type="eggNOG" id="COG1284">
    <property type="taxonomic scope" value="Bacteria"/>
</dbReference>
<feature type="transmembrane region" description="Helical" evidence="6">
    <location>
        <begin position="158"/>
        <end position="179"/>
    </location>
</feature>
<organism evidence="8 9">
    <name type="scientific">Sharpea azabuensis</name>
    <dbReference type="NCBI Taxonomy" id="322505"/>
    <lineage>
        <taxon>Bacteria</taxon>
        <taxon>Bacillati</taxon>
        <taxon>Bacillota</taxon>
        <taxon>Erysipelotrichia</taxon>
        <taxon>Erysipelotrichales</taxon>
        <taxon>Coprobacillaceae</taxon>
        <taxon>Sharpea</taxon>
    </lineage>
</organism>
<dbReference type="InterPro" id="IPR019264">
    <property type="entry name" value="DUF2179"/>
</dbReference>
<evidence type="ECO:0000256" key="5">
    <source>
        <dbReference type="ARBA" id="ARBA00023136"/>
    </source>
</evidence>
<sequence length="290" mass="32871">MTKSASLSIIHNKYLKTLFCVFLSALLQSFCINVFITPSKLLSSGFTGLAILINKISSLFGFTIPVSLLVLILNIPLGVLCFRSIGKKFVFFSILQVILLSIFLNFHYTLLFDDLLLNVCFGGFLYGIAISLALRGNASTAGTDFIALWVSNKIGKSIFEYVFVFNSVLLLIFGYMFGWKYAGYSILFQFISTKTIDSFYKRYKLVTLEITTYHPKEICKAYIKHYRHGLSEVAGIGGYEHKELSLIHTVISFYELHDAIHLIKKIDPKAIINVISTERFVGHFYRQPLD</sequence>
<evidence type="ECO:0000313" key="9">
    <source>
        <dbReference type="Proteomes" id="UP000183028"/>
    </source>
</evidence>
<keyword evidence="4 6" id="KW-1133">Transmembrane helix</keyword>
<evidence type="ECO:0000256" key="3">
    <source>
        <dbReference type="ARBA" id="ARBA00022692"/>
    </source>
</evidence>
<dbReference type="Gene3D" id="3.30.70.120">
    <property type="match status" value="1"/>
</dbReference>
<dbReference type="EMBL" id="FNYK01000003">
    <property type="protein sequence ID" value="SEI41379.1"/>
    <property type="molecule type" value="Genomic_DNA"/>
</dbReference>
<keyword evidence="2" id="KW-1003">Cell membrane</keyword>
<dbReference type="Proteomes" id="UP000183028">
    <property type="component" value="Unassembled WGS sequence"/>
</dbReference>
<gene>
    <name evidence="8" type="ORF">SAMN04487834_100320</name>
</gene>
<keyword evidence="9" id="KW-1185">Reference proteome</keyword>
<reference evidence="9" key="1">
    <citation type="submission" date="2016-10" db="EMBL/GenBank/DDBJ databases">
        <authorList>
            <person name="Varghese N."/>
        </authorList>
    </citation>
    <scope>NUCLEOTIDE SEQUENCE [LARGE SCALE GENOMIC DNA]</scope>
    <source>
        <strain evidence="9">DSM 20406</strain>
    </source>
</reference>
<evidence type="ECO:0000313" key="8">
    <source>
        <dbReference type="EMBL" id="SEI41379.1"/>
    </source>
</evidence>
<accession>A0A1H6QCA9</accession>
<dbReference type="GO" id="GO:0005886">
    <property type="term" value="C:plasma membrane"/>
    <property type="evidence" value="ECO:0007669"/>
    <property type="project" value="UniProtKB-SubCell"/>
</dbReference>
<keyword evidence="3 6" id="KW-0812">Transmembrane</keyword>
<dbReference type="PANTHER" id="PTHR33545">
    <property type="entry name" value="UPF0750 MEMBRANE PROTEIN YITT-RELATED"/>
    <property type="match status" value="1"/>
</dbReference>
<keyword evidence="5 6" id="KW-0472">Membrane</keyword>
<dbReference type="InterPro" id="IPR003740">
    <property type="entry name" value="YitT"/>
</dbReference>
<feature type="transmembrane region" description="Helical" evidence="6">
    <location>
        <begin position="56"/>
        <end position="82"/>
    </location>
</feature>
<evidence type="ECO:0000259" key="7">
    <source>
        <dbReference type="Pfam" id="PF10035"/>
    </source>
</evidence>
<dbReference type="AlphaFoldDB" id="A0A1H6QCA9"/>
<dbReference type="PIRSF" id="PIRSF006483">
    <property type="entry name" value="Membrane_protein_YitT"/>
    <property type="match status" value="1"/>
</dbReference>
<feature type="domain" description="DUF2179" evidence="7">
    <location>
        <begin position="229"/>
        <end position="282"/>
    </location>
</feature>
<feature type="transmembrane region" description="Helical" evidence="6">
    <location>
        <begin position="115"/>
        <end position="137"/>
    </location>
</feature>
<feature type="transmembrane region" description="Helical" evidence="6">
    <location>
        <begin position="89"/>
        <end position="109"/>
    </location>
</feature>
<dbReference type="InterPro" id="IPR015867">
    <property type="entry name" value="N-reg_PII/ATP_PRibTrfase_C"/>
</dbReference>
<dbReference type="Pfam" id="PF10035">
    <property type="entry name" value="DUF2179"/>
    <property type="match status" value="1"/>
</dbReference>
<proteinExistence type="predicted"/>
<evidence type="ECO:0000256" key="2">
    <source>
        <dbReference type="ARBA" id="ARBA00022475"/>
    </source>
</evidence>
<dbReference type="InterPro" id="IPR051461">
    <property type="entry name" value="UPF0750_membrane"/>
</dbReference>
<name>A0A1H6QCA9_9FIRM</name>
<dbReference type="STRING" id="322505.SAMN04487836_11612"/>
<protein>
    <submittedName>
        <fullName evidence="8">Uncharacterized membrane-anchored protein YitT, contains DUF161 and DUF2179 domains</fullName>
    </submittedName>
</protein>
<dbReference type="PANTHER" id="PTHR33545:SF5">
    <property type="entry name" value="UPF0750 MEMBRANE PROTEIN YITT"/>
    <property type="match status" value="1"/>
</dbReference>
<evidence type="ECO:0000256" key="4">
    <source>
        <dbReference type="ARBA" id="ARBA00022989"/>
    </source>
</evidence>
<evidence type="ECO:0000256" key="1">
    <source>
        <dbReference type="ARBA" id="ARBA00004651"/>
    </source>
</evidence>
<comment type="subcellular location">
    <subcellularLocation>
        <location evidence="1">Cell membrane</location>
        <topology evidence="1">Multi-pass membrane protein</topology>
    </subcellularLocation>
</comment>
<dbReference type="Pfam" id="PF02588">
    <property type="entry name" value="YitT_membrane"/>
    <property type="match status" value="1"/>
</dbReference>
<evidence type="ECO:0000256" key="6">
    <source>
        <dbReference type="SAM" id="Phobius"/>
    </source>
</evidence>